<protein>
    <submittedName>
        <fullName evidence="2">Glycosyltransferase</fullName>
    </submittedName>
</protein>
<keyword evidence="3" id="KW-1185">Reference proteome</keyword>
<feature type="domain" description="Glycosyl transferase family 1" evidence="1">
    <location>
        <begin position="211"/>
        <end position="351"/>
    </location>
</feature>
<dbReference type="Proteomes" id="UP000599109">
    <property type="component" value="Unassembled WGS sequence"/>
</dbReference>
<dbReference type="GO" id="GO:0016757">
    <property type="term" value="F:glycosyltransferase activity"/>
    <property type="evidence" value="ECO:0007669"/>
    <property type="project" value="InterPro"/>
</dbReference>
<organism evidence="2 3">
    <name type="scientific">Ramlibacter monticola</name>
    <dbReference type="NCBI Taxonomy" id="1926872"/>
    <lineage>
        <taxon>Bacteria</taxon>
        <taxon>Pseudomonadati</taxon>
        <taxon>Pseudomonadota</taxon>
        <taxon>Betaproteobacteria</taxon>
        <taxon>Burkholderiales</taxon>
        <taxon>Comamonadaceae</taxon>
        <taxon>Ramlibacter</taxon>
    </lineage>
</organism>
<evidence type="ECO:0000313" key="2">
    <source>
        <dbReference type="EMBL" id="MBL0391068.1"/>
    </source>
</evidence>
<dbReference type="InterPro" id="IPR001296">
    <property type="entry name" value="Glyco_trans_1"/>
</dbReference>
<name>A0A937CSZ7_9BURK</name>
<evidence type="ECO:0000313" key="3">
    <source>
        <dbReference type="Proteomes" id="UP000599109"/>
    </source>
</evidence>
<gene>
    <name evidence="2" type="ORF">JJ685_07920</name>
</gene>
<dbReference type="AlphaFoldDB" id="A0A937CSZ7"/>
<comment type="caution">
    <text evidence="2">The sequence shown here is derived from an EMBL/GenBank/DDBJ whole genome shotgun (WGS) entry which is preliminary data.</text>
</comment>
<proteinExistence type="predicted"/>
<dbReference type="PANTHER" id="PTHR46401:SF8">
    <property type="entry name" value="BLL6006 PROTEIN"/>
    <property type="match status" value="1"/>
</dbReference>
<dbReference type="RefSeq" id="WP_201673627.1">
    <property type="nucleotide sequence ID" value="NZ_JAEQNE010000001.1"/>
</dbReference>
<dbReference type="Pfam" id="PF00534">
    <property type="entry name" value="Glycos_transf_1"/>
    <property type="match status" value="1"/>
</dbReference>
<accession>A0A937CSZ7</accession>
<sequence>MSIGVSAFTVERGARSGSEAAGGRVFLGAAGVHFGGGRILLEALVHAMEGTLQEALIDERVRGGVAFPRGAQINFVGQSPLARCLGLSTMAARMTRADVLFCFNGLPPLARPAGRVVSYLQASYLIAREPGVRYGLVTRARIALERLWLRAAIRNCDEIWVQTPSMARAVLARIPGVDVRVVPVVDEELAKLLPALERDSAQAVDYGACSFIFPADAMPHKNHAHLLQAWALLASQGQFPKLYLTLREPEFDAVLRSAGLVAGQIPSVENLGRLPRPQVLKQMRASSALLFPSRTESFGLPMLEARALGVPVLAAERDFVRDVCEPAQTFDPGSPVSIAAAVRRFVEGRGAPETRYYSAADLVQRLLSRTAP</sequence>
<dbReference type="Gene3D" id="3.40.50.2000">
    <property type="entry name" value="Glycogen Phosphorylase B"/>
    <property type="match status" value="1"/>
</dbReference>
<reference evidence="2 3" key="1">
    <citation type="journal article" date="2017" name="Int. J. Syst. Evol. Microbiol.">
        <title>Ramlibacter monticola sp. nov., isolated from forest soil.</title>
        <authorList>
            <person name="Chaudhary D.K."/>
            <person name="Kim J."/>
        </authorList>
    </citation>
    <scope>NUCLEOTIDE SEQUENCE [LARGE SCALE GENOMIC DNA]</scope>
    <source>
        <strain evidence="2 3">KACC 19175</strain>
    </source>
</reference>
<evidence type="ECO:0000259" key="1">
    <source>
        <dbReference type="Pfam" id="PF00534"/>
    </source>
</evidence>
<dbReference type="SUPFAM" id="SSF53756">
    <property type="entry name" value="UDP-Glycosyltransferase/glycogen phosphorylase"/>
    <property type="match status" value="1"/>
</dbReference>
<dbReference type="EMBL" id="JAEQNE010000001">
    <property type="protein sequence ID" value="MBL0391068.1"/>
    <property type="molecule type" value="Genomic_DNA"/>
</dbReference>
<dbReference type="PANTHER" id="PTHR46401">
    <property type="entry name" value="GLYCOSYLTRANSFERASE WBBK-RELATED"/>
    <property type="match status" value="1"/>
</dbReference>